<keyword evidence="2" id="KW-1185">Reference proteome</keyword>
<comment type="caution">
    <text evidence="1">The sequence shown here is derived from an EMBL/GenBank/DDBJ whole genome shotgun (WGS) entry which is preliminary data.</text>
</comment>
<dbReference type="Proteomes" id="UP001305414">
    <property type="component" value="Unassembled WGS sequence"/>
</dbReference>
<name>A0AAN7US27_9PEZI</name>
<evidence type="ECO:0000313" key="1">
    <source>
        <dbReference type="EMBL" id="KAK5632694.1"/>
    </source>
</evidence>
<sequence length="72" mass="8061">MSNSQVGNVYQQIINDVIAASRVDFEEGGIDEAVLEQLRKVSGIHYTVPIDSLPRSSERRHLTIQIPPNNML</sequence>
<dbReference type="Pfam" id="PF03153">
    <property type="entry name" value="TFIIA"/>
    <property type="match status" value="1"/>
</dbReference>
<evidence type="ECO:0000313" key="2">
    <source>
        <dbReference type="Proteomes" id="UP001305414"/>
    </source>
</evidence>
<gene>
    <name evidence="1" type="ORF">RRF57_008408</name>
</gene>
<reference evidence="1 2" key="1">
    <citation type="submission" date="2023-10" db="EMBL/GenBank/DDBJ databases">
        <title>Draft genome sequence of Xylaria bambusicola isolate GMP-LS, the root and basal stem rot pathogen of sugarcane in Indonesia.</title>
        <authorList>
            <person name="Selvaraj P."/>
            <person name="Muralishankar V."/>
            <person name="Muruganantham S."/>
            <person name="Sp S."/>
            <person name="Haryani S."/>
            <person name="Lau K.J.X."/>
            <person name="Naqvi N.I."/>
        </authorList>
    </citation>
    <scope>NUCLEOTIDE SEQUENCE [LARGE SCALE GENOMIC DNA]</scope>
    <source>
        <strain evidence="1">GMP-LS</strain>
    </source>
</reference>
<dbReference type="EMBL" id="JAWHQM010000026">
    <property type="protein sequence ID" value="KAK5632694.1"/>
    <property type="molecule type" value="Genomic_DNA"/>
</dbReference>
<dbReference type="InterPro" id="IPR004855">
    <property type="entry name" value="TFIIA_asu/bsu"/>
</dbReference>
<organism evidence="1 2">
    <name type="scientific">Xylaria bambusicola</name>
    <dbReference type="NCBI Taxonomy" id="326684"/>
    <lineage>
        <taxon>Eukaryota</taxon>
        <taxon>Fungi</taxon>
        <taxon>Dikarya</taxon>
        <taxon>Ascomycota</taxon>
        <taxon>Pezizomycotina</taxon>
        <taxon>Sordariomycetes</taxon>
        <taxon>Xylariomycetidae</taxon>
        <taxon>Xylariales</taxon>
        <taxon>Xylariaceae</taxon>
        <taxon>Xylaria</taxon>
    </lineage>
</organism>
<dbReference type="GO" id="GO:0006367">
    <property type="term" value="P:transcription initiation at RNA polymerase II promoter"/>
    <property type="evidence" value="ECO:0007669"/>
    <property type="project" value="InterPro"/>
</dbReference>
<accession>A0AAN7US27</accession>
<dbReference type="SUPFAM" id="SSF47396">
    <property type="entry name" value="Transcription factor IIA (TFIIA), alpha-helical domain"/>
    <property type="match status" value="1"/>
</dbReference>
<dbReference type="Gene3D" id="1.10.287.100">
    <property type="match status" value="1"/>
</dbReference>
<proteinExistence type="predicted"/>
<dbReference type="AlphaFoldDB" id="A0AAN7US27"/>
<protein>
    <submittedName>
        <fullName evidence="1">Uncharacterized protein</fullName>
    </submittedName>
</protein>
<dbReference type="GO" id="GO:0005672">
    <property type="term" value="C:transcription factor TFIIA complex"/>
    <property type="evidence" value="ECO:0007669"/>
    <property type="project" value="InterPro"/>
</dbReference>